<evidence type="ECO:0000313" key="5">
    <source>
        <dbReference type="Proteomes" id="UP000094527"/>
    </source>
</evidence>
<evidence type="ECO:0000259" key="3">
    <source>
        <dbReference type="SMART" id="SM01017"/>
    </source>
</evidence>
<dbReference type="AlphaFoldDB" id="A0A1D2MAY4"/>
<dbReference type="InterPro" id="IPR050357">
    <property type="entry name" value="Arrestin_domain-protein"/>
</dbReference>
<protein>
    <submittedName>
        <fullName evidence="4">Arrestin domain-containing protein 3</fullName>
    </submittedName>
</protein>
<evidence type="ECO:0000256" key="2">
    <source>
        <dbReference type="SAM" id="MobiDB-lite"/>
    </source>
</evidence>
<name>A0A1D2MAY4_ORCCI</name>
<dbReference type="STRING" id="48709.A0A1D2MAY4"/>
<sequence length="373" mass="41782">MGVQIFLNFDNPSATFQPGNVITGNVLLSTTNQVVVKGLAVTFHGEGNVHWTESTTVRLPRQNSQNFESPHHGDHLHPYHGHHHHNHDSAHHQHDESTVPVTRIKEFKNQETYLNGFIGIPICGQESGSTIELPAGFSQQIPFSYQLPLNLPTSCQLTSGSVKYFAEASITMKTSLLILSFDTSKSSIKTFDVRGLHDLTQVNGALLPVELQKGKQFGFLCCASGGEFMLELRLARTGFVAGESIMFHLNYSNSTNVTFEKLKAKLMQNIVYITFGKKKEEMKEMGEKLYPVVITQGTNGEWKDQLQIPPPALLTDLGGCRIMQIRYTLVKEIFFVHRYRDTLPGIEVPKLRFHLPLGQCLEAATIMYRISVL</sequence>
<feature type="compositionally biased region" description="Basic and acidic residues" evidence="2">
    <location>
        <begin position="87"/>
        <end position="97"/>
    </location>
</feature>
<dbReference type="OrthoDB" id="2333384at2759"/>
<dbReference type="EMBL" id="LJIJ01002148">
    <property type="protein sequence ID" value="ODM90140.1"/>
    <property type="molecule type" value="Genomic_DNA"/>
</dbReference>
<dbReference type="InterPro" id="IPR011022">
    <property type="entry name" value="Arrestin_C-like"/>
</dbReference>
<gene>
    <name evidence="4" type="ORF">Ocin01_16547</name>
</gene>
<feature type="domain" description="Arrestin C-terminal-like" evidence="3">
    <location>
        <begin position="224"/>
        <end position="357"/>
    </location>
</feature>
<dbReference type="PANTHER" id="PTHR11188">
    <property type="entry name" value="ARRESTIN DOMAIN CONTAINING PROTEIN"/>
    <property type="match status" value="1"/>
</dbReference>
<feature type="region of interest" description="Disordered" evidence="2">
    <location>
        <begin position="63"/>
        <end position="97"/>
    </location>
</feature>
<evidence type="ECO:0000256" key="1">
    <source>
        <dbReference type="ARBA" id="ARBA00005298"/>
    </source>
</evidence>
<dbReference type="OMA" id="ATIMYRI"/>
<dbReference type="Gene3D" id="2.60.40.640">
    <property type="match status" value="2"/>
</dbReference>
<dbReference type="PANTHER" id="PTHR11188:SF176">
    <property type="entry name" value="ARRESTIN DOMAIN-CONTAINING PROTEIN 1"/>
    <property type="match status" value="1"/>
</dbReference>
<proteinExistence type="inferred from homology"/>
<keyword evidence="5" id="KW-1185">Reference proteome</keyword>
<dbReference type="SUPFAM" id="SSF81296">
    <property type="entry name" value="E set domains"/>
    <property type="match status" value="2"/>
</dbReference>
<dbReference type="Proteomes" id="UP000094527">
    <property type="component" value="Unassembled WGS sequence"/>
</dbReference>
<dbReference type="InterPro" id="IPR011021">
    <property type="entry name" value="Arrestin-like_N"/>
</dbReference>
<comment type="caution">
    <text evidence="4">The sequence shown here is derived from an EMBL/GenBank/DDBJ whole genome shotgun (WGS) entry which is preliminary data.</text>
</comment>
<dbReference type="InterPro" id="IPR014756">
    <property type="entry name" value="Ig_E-set"/>
</dbReference>
<comment type="similarity">
    <text evidence="1">Belongs to the arrestin family.</text>
</comment>
<dbReference type="Pfam" id="PF02752">
    <property type="entry name" value="Arrestin_C"/>
    <property type="match status" value="1"/>
</dbReference>
<dbReference type="GO" id="GO:0015031">
    <property type="term" value="P:protein transport"/>
    <property type="evidence" value="ECO:0007669"/>
    <property type="project" value="TreeGrafter"/>
</dbReference>
<dbReference type="Pfam" id="PF00339">
    <property type="entry name" value="Arrestin_N"/>
    <property type="match status" value="1"/>
</dbReference>
<reference evidence="4 5" key="1">
    <citation type="journal article" date="2016" name="Genome Biol. Evol.">
        <title>Gene Family Evolution Reflects Adaptation to Soil Environmental Stressors in the Genome of the Collembolan Orchesella cincta.</title>
        <authorList>
            <person name="Faddeeva-Vakhrusheva A."/>
            <person name="Derks M.F."/>
            <person name="Anvar S.Y."/>
            <person name="Agamennone V."/>
            <person name="Suring W."/>
            <person name="Smit S."/>
            <person name="van Straalen N.M."/>
            <person name="Roelofs D."/>
        </authorList>
    </citation>
    <scope>NUCLEOTIDE SEQUENCE [LARGE SCALE GENOMIC DNA]</scope>
    <source>
        <tissue evidence="4">Mixed pool</tissue>
    </source>
</reference>
<organism evidence="4 5">
    <name type="scientific">Orchesella cincta</name>
    <name type="common">Springtail</name>
    <name type="synonym">Podura cincta</name>
    <dbReference type="NCBI Taxonomy" id="48709"/>
    <lineage>
        <taxon>Eukaryota</taxon>
        <taxon>Metazoa</taxon>
        <taxon>Ecdysozoa</taxon>
        <taxon>Arthropoda</taxon>
        <taxon>Hexapoda</taxon>
        <taxon>Collembola</taxon>
        <taxon>Entomobryomorpha</taxon>
        <taxon>Entomobryoidea</taxon>
        <taxon>Orchesellidae</taxon>
        <taxon>Orchesellinae</taxon>
        <taxon>Orchesella</taxon>
    </lineage>
</organism>
<accession>A0A1D2MAY4</accession>
<dbReference type="SMART" id="SM01017">
    <property type="entry name" value="Arrestin_C"/>
    <property type="match status" value="1"/>
</dbReference>
<evidence type="ECO:0000313" key="4">
    <source>
        <dbReference type="EMBL" id="ODM90140.1"/>
    </source>
</evidence>
<dbReference type="GO" id="GO:0005737">
    <property type="term" value="C:cytoplasm"/>
    <property type="evidence" value="ECO:0007669"/>
    <property type="project" value="TreeGrafter"/>
</dbReference>
<dbReference type="InterPro" id="IPR014752">
    <property type="entry name" value="Arrestin-like_C"/>
</dbReference>